<feature type="compositionally biased region" description="Basic and acidic residues" evidence="10">
    <location>
        <begin position="575"/>
        <end position="584"/>
    </location>
</feature>
<feature type="domain" description="Helicase C-terminal" evidence="12">
    <location>
        <begin position="401"/>
        <end position="562"/>
    </location>
</feature>
<dbReference type="InterPro" id="IPR011545">
    <property type="entry name" value="DEAD/DEAH_box_helicase_dom"/>
</dbReference>
<feature type="short sequence motif" description="Q motif" evidence="8">
    <location>
        <begin position="178"/>
        <end position="206"/>
    </location>
</feature>
<feature type="compositionally biased region" description="Basic residues" evidence="10">
    <location>
        <begin position="43"/>
        <end position="52"/>
    </location>
</feature>
<dbReference type="GO" id="GO:0003724">
    <property type="term" value="F:RNA helicase activity"/>
    <property type="evidence" value="ECO:0007669"/>
    <property type="project" value="InterPro"/>
</dbReference>
<dbReference type="InterPro" id="IPR000629">
    <property type="entry name" value="RNA-helicase_DEAD-box_CS"/>
</dbReference>
<dbReference type="Pfam" id="PF00270">
    <property type="entry name" value="DEAD"/>
    <property type="match status" value="1"/>
</dbReference>
<feature type="compositionally biased region" description="Basic and acidic residues" evidence="10">
    <location>
        <begin position="100"/>
        <end position="136"/>
    </location>
</feature>
<dbReference type="SMART" id="SM00487">
    <property type="entry name" value="DEXDc"/>
    <property type="match status" value="1"/>
</dbReference>
<dbReference type="GO" id="GO:0005524">
    <property type="term" value="F:ATP binding"/>
    <property type="evidence" value="ECO:0007669"/>
    <property type="project" value="UniProtKB-KW"/>
</dbReference>
<evidence type="ECO:0000256" key="3">
    <source>
        <dbReference type="ARBA" id="ARBA00022801"/>
    </source>
</evidence>
<feature type="domain" description="DEAD-box RNA helicase Q" evidence="13">
    <location>
        <begin position="178"/>
        <end position="206"/>
    </location>
</feature>
<feature type="compositionally biased region" description="Basic and acidic residues" evidence="10">
    <location>
        <begin position="672"/>
        <end position="681"/>
    </location>
</feature>
<accession>A0A9D1NL07</accession>
<feature type="compositionally biased region" description="Low complexity" evidence="10">
    <location>
        <begin position="684"/>
        <end position="695"/>
    </location>
</feature>
<dbReference type="AlphaFoldDB" id="A0A9D1NL07"/>
<dbReference type="InterPro" id="IPR044742">
    <property type="entry name" value="DEAD/DEAH_RhlB"/>
</dbReference>
<evidence type="ECO:0000256" key="8">
    <source>
        <dbReference type="PROSITE-ProRule" id="PRU00552"/>
    </source>
</evidence>
<reference evidence="14" key="1">
    <citation type="submission" date="2020-10" db="EMBL/GenBank/DDBJ databases">
        <authorList>
            <person name="Gilroy R."/>
        </authorList>
    </citation>
    <scope>NUCLEOTIDE SEQUENCE</scope>
    <source>
        <strain evidence="14">35461</strain>
    </source>
</reference>
<dbReference type="EMBL" id="DVOR01000027">
    <property type="protein sequence ID" value="HIV08644.1"/>
    <property type="molecule type" value="Genomic_DNA"/>
</dbReference>
<gene>
    <name evidence="14" type="ORF">IAC79_00825</name>
</gene>
<dbReference type="Gene3D" id="3.40.50.300">
    <property type="entry name" value="P-loop containing nucleotide triphosphate hydrolases"/>
    <property type="match status" value="2"/>
</dbReference>
<dbReference type="PROSITE" id="PS51192">
    <property type="entry name" value="HELICASE_ATP_BIND_1"/>
    <property type="match status" value="1"/>
</dbReference>
<reference evidence="14" key="2">
    <citation type="journal article" date="2021" name="PeerJ">
        <title>Extensive microbial diversity within the chicken gut microbiome revealed by metagenomics and culture.</title>
        <authorList>
            <person name="Gilroy R."/>
            <person name="Ravi A."/>
            <person name="Getino M."/>
            <person name="Pursley I."/>
            <person name="Horton D.L."/>
            <person name="Alikhan N.F."/>
            <person name="Baker D."/>
            <person name="Gharbi K."/>
            <person name="Hall N."/>
            <person name="Watson M."/>
            <person name="Adriaenssens E.M."/>
            <person name="Foster-Nyarko E."/>
            <person name="Jarju S."/>
            <person name="Secka A."/>
            <person name="Antonio M."/>
            <person name="Oren A."/>
            <person name="Chaudhuri R.R."/>
            <person name="La Ragione R."/>
            <person name="Hildebrand F."/>
            <person name="Pallen M.J."/>
        </authorList>
    </citation>
    <scope>NUCLEOTIDE SEQUENCE</scope>
    <source>
        <strain evidence="14">35461</strain>
    </source>
</reference>
<comment type="similarity">
    <text evidence="7 9">Belongs to the DEAD box helicase family.</text>
</comment>
<dbReference type="InterPro" id="IPR050079">
    <property type="entry name" value="DEAD_box_RNA_helicase"/>
</dbReference>
<dbReference type="InterPro" id="IPR027417">
    <property type="entry name" value="P-loop_NTPase"/>
</dbReference>
<keyword evidence="1" id="KW-0963">Cytoplasm</keyword>
<dbReference type="InterPro" id="IPR014014">
    <property type="entry name" value="RNA_helicase_DEAD_Q_motif"/>
</dbReference>
<dbReference type="Pfam" id="PF00271">
    <property type="entry name" value="Helicase_C"/>
    <property type="match status" value="1"/>
</dbReference>
<evidence type="ECO:0000256" key="5">
    <source>
        <dbReference type="ARBA" id="ARBA00022840"/>
    </source>
</evidence>
<evidence type="ECO:0000256" key="2">
    <source>
        <dbReference type="ARBA" id="ARBA00022741"/>
    </source>
</evidence>
<dbReference type="InterPro" id="IPR001650">
    <property type="entry name" value="Helicase_C-like"/>
</dbReference>
<feature type="compositionally biased region" description="Low complexity" evidence="10">
    <location>
        <begin position="593"/>
        <end position="626"/>
    </location>
</feature>
<dbReference type="PANTHER" id="PTHR47959">
    <property type="entry name" value="ATP-DEPENDENT RNA HELICASE RHLE-RELATED"/>
    <property type="match status" value="1"/>
</dbReference>
<dbReference type="CDD" id="cd18787">
    <property type="entry name" value="SF2_C_DEAD"/>
    <property type="match status" value="1"/>
</dbReference>
<evidence type="ECO:0000256" key="9">
    <source>
        <dbReference type="RuleBase" id="RU000492"/>
    </source>
</evidence>
<dbReference type="Proteomes" id="UP000886845">
    <property type="component" value="Unassembled WGS sequence"/>
</dbReference>
<dbReference type="GO" id="GO:0016787">
    <property type="term" value="F:hydrolase activity"/>
    <property type="evidence" value="ECO:0007669"/>
    <property type="project" value="UniProtKB-KW"/>
</dbReference>
<keyword evidence="4 9" id="KW-0347">Helicase</keyword>
<evidence type="ECO:0000256" key="4">
    <source>
        <dbReference type="ARBA" id="ARBA00022806"/>
    </source>
</evidence>
<keyword evidence="6" id="KW-0694">RNA-binding</keyword>
<dbReference type="InterPro" id="IPR014001">
    <property type="entry name" value="Helicase_ATP-bd"/>
</dbReference>
<evidence type="ECO:0000313" key="15">
    <source>
        <dbReference type="Proteomes" id="UP000886845"/>
    </source>
</evidence>
<dbReference type="CDD" id="cd00268">
    <property type="entry name" value="DEADc"/>
    <property type="match status" value="1"/>
</dbReference>
<sequence length="707" mass="78350">MGLLSKLKTALGLGDRPAQGKPDAPRPKANAADGQRPDGDKPPRKRRRRGGRNRNGQPRPEGAQDPAARGPEPRSRAAKPRDPEGAKPDVPAGDAPAAERPPREERPRRDGDRPRRDRRDNRRDRGPRDRGDRADRNTPAGQMRPGGAFTEEQLKEYAAAHAAWDPASYDVPPAEGKKRFVDFGLPGEILHAVADLGFQYCTPIQAQSLEFSLAGKNVAGKAQTGTGKTAAFLIAVLTRYLRTPEKRNLKPGCPRALILAPTRELVIQICKDAEALGKYCGDVRSLAIYGGMDHERQRRELEEAPVDLLVATPGRLKDYLRSRVVDLRQVDTLVIDEADRMLDMGFIPDVRAIVNRLPDRDHRCTMLYSATLNDTVMNLAAMWMRDPVRVEIEGDKPATDTVRQIVYIARSEEKFTLLYNHLAKNPEARTLIFCNRKFTTERLAENLRRRGIDCEVLSGDVNQSKRLRILEAFRAGKVRIVVATDVAGRGIHVDDIAYVVNYDFPYEPEDYVHRIGRTGRAGHTGTAISVADEDESFIIPDIEQYINEPLKCSMPEEWMFAEPPAPAPRGRRRDRKPDEGRPEAEAPAQTEDAAQPAQSEAPAPEAPQAESAPEGEPAAEAPAAESAEAEQPKENQPKAQRQDRGPRRPRDNNRRGGNRNNRPGWARTQADGPRDGSESHHAARPAARPIYAPGRQGPVTAEWSPGE</sequence>
<organism evidence="14 15">
    <name type="scientific">Candidatus Spyradenecus faecavium</name>
    <dbReference type="NCBI Taxonomy" id="2840947"/>
    <lineage>
        <taxon>Bacteria</taxon>
        <taxon>Pseudomonadati</taxon>
        <taxon>Lentisphaerota</taxon>
        <taxon>Lentisphaeria</taxon>
        <taxon>Lentisphaerales</taxon>
        <taxon>Lentisphaeraceae</taxon>
        <taxon>Lentisphaeraceae incertae sedis</taxon>
        <taxon>Candidatus Spyradenecus</taxon>
    </lineage>
</organism>
<evidence type="ECO:0000259" key="13">
    <source>
        <dbReference type="PROSITE" id="PS51195"/>
    </source>
</evidence>
<dbReference type="GO" id="GO:0003723">
    <property type="term" value="F:RNA binding"/>
    <property type="evidence" value="ECO:0007669"/>
    <property type="project" value="UniProtKB-KW"/>
</dbReference>
<evidence type="ECO:0000256" key="1">
    <source>
        <dbReference type="ARBA" id="ARBA00022490"/>
    </source>
</evidence>
<evidence type="ECO:0000259" key="11">
    <source>
        <dbReference type="PROSITE" id="PS51192"/>
    </source>
</evidence>
<evidence type="ECO:0000256" key="7">
    <source>
        <dbReference type="ARBA" id="ARBA00038437"/>
    </source>
</evidence>
<dbReference type="PANTHER" id="PTHR47959:SF10">
    <property type="entry name" value="ATP-DEPENDENT RNA HELICASE RHLB"/>
    <property type="match status" value="1"/>
</dbReference>
<dbReference type="PROSITE" id="PS51195">
    <property type="entry name" value="Q_MOTIF"/>
    <property type="match status" value="1"/>
</dbReference>
<proteinExistence type="inferred from homology"/>
<evidence type="ECO:0000256" key="6">
    <source>
        <dbReference type="ARBA" id="ARBA00022884"/>
    </source>
</evidence>
<feature type="compositionally biased region" description="Basic and acidic residues" evidence="10">
    <location>
        <begin position="630"/>
        <end position="654"/>
    </location>
</feature>
<evidence type="ECO:0000256" key="10">
    <source>
        <dbReference type="SAM" id="MobiDB-lite"/>
    </source>
</evidence>
<comment type="caution">
    <text evidence="14">The sequence shown here is derived from an EMBL/GenBank/DDBJ whole genome shotgun (WGS) entry which is preliminary data.</text>
</comment>
<dbReference type="PROSITE" id="PS00039">
    <property type="entry name" value="DEAD_ATP_HELICASE"/>
    <property type="match status" value="1"/>
</dbReference>
<name>A0A9D1NL07_9BACT</name>
<feature type="domain" description="Helicase ATP-binding" evidence="11">
    <location>
        <begin position="209"/>
        <end position="390"/>
    </location>
</feature>
<keyword evidence="3 9" id="KW-0378">Hydrolase</keyword>
<protein>
    <submittedName>
        <fullName evidence="14">DEAD/DEAH box helicase</fullName>
    </submittedName>
</protein>
<keyword evidence="5 9" id="KW-0067">ATP-binding</keyword>
<feature type="region of interest" description="Disordered" evidence="10">
    <location>
        <begin position="1"/>
        <end position="146"/>
    </location>
</feature>
<dbReference type="InterPro" id="IPR023554">
    <property type="entry name" value="RNA_helicase_ATP-dep_RhlB"/>
</dbReference>
<dbReference type="HAMAP" id="MF_00661">
    <property type="entry name" value="DEAD_helicase_RhlB"/>
    <property type="match status" value="1"/>
</dbReference>
<feature type="compositionally biased region" description="Basic and acidic residues" evidence="10">
    <location>
        <begin position="71"/>
        <end position="87"/>
    </location>
</feature>
<dbReference type="SMART" id="SM00490">
    <property type="entry name" value="HELICc"/>
    <property type="match status" value="1"/>
</dbReference>
<evidence type="ECO:0000313" key="14">
    <source>
        <dbReference type="EMBL" id="HIV08644.1"/>
    </source>
</evidence>
<dbReference type="GO" id="GO:0005829">
    <property type="term" value="C:cytosol"/>
    <property type="evidence" value="ECO:0007669"/>
    <property type="project" value="TreeGrafter"/>
</dbReference>
<keyword evidence="2 9" id="KW-0547">Nucleotide-binding</keyword>
<dbReference type="PROSITE" id="PS51194">
    <property type="entry name" value="HELICASE_CTER"/>
    <property type="match status" value="1"/>
</dbReference>
<feature type="region of interest" description="Disordered" evidence="10">
    <location>
        <begin position="560"/>
        <end position="707"/>
    </location>
</feature>
<dbReference type="SUPFAM" id="SSF52540">
    <property type="entry name" value="P-loop containing nucleoside triphosphate hydrolases"/>
    <property type="match status" value="1"/>
</dbReference>
<evidence type="ECO:0000259" key="12">
    <source>
        <dbReference type="PROSITE" id="PS51194"/>
    </source>
</evidence>